<dbReference type="PROSITE" id="PS51257">
    <property type="entry name" value="PROKAR_LIPOPROTEIN"/>
    <property type="match status" value="1"/>
</dbReference>
<proteinExistence type="predicted"/>
<dbReference type="EMBL" id="JAJADQ010000005">
    <property type="protein sequence ID" value="MCB2378033.1"/>
    <property type="molecule type" value="Genomic_DNA"/>
</dbReference>
<keyword evidence="1" id="KW-0732">Signal</keyword>
<feature type="chain" id="PRO_5046308720" description="Lipoprotein" evidence="1">
    <location>
        <begin position="21"/>
        <end position="165"/>
    </location>
</feature>
<accession>A0ABS8AC99</accession>
<name>A0ABS8AC99_9BACT</name>
<comment type="caution">
    <text evidence="2">The sequence shown here is derived from an EMBL/GenBank/DDBJ whole genome shotgun (WGS) entry which is preliminary data.</text>
</comment>
<evidence type="ECO:0000313" key="3">
    <source>
        <dbReference type="Proteomes" id="UP001165297"/>
    </source>
</evidence>
<reference evidence="2" key="1">
    <citation type="submission" date="2021-10" db="EMBL/GenBank/DDBJ databases">
        <authorList>
            <person name="Dean J.D."/>
            <person name="Kim M.K."/>
            <person name="Newey C.N."/>
            <person name="Stoker T.S."/>
            <person name="Thompson D.W."/>
            <person name="Grose J.H."/>
        </authorList>
    </citation>
    <scope>NUCLEOTIDE SEQUENCE</scope>
    <source>
        <strain evidence="2">BT635</strain>
    </source>
</reference>
<evidence type="ECO:0000256" key="1">
    <source>
        <dbReference type="SAM" id="SignalP"/>
    </source>
</evidence>
<dbReference type="RefSeq" id="WP_226185321.1">
    <property type="nucleotide sequence ID" value="NZ_JAJADQ010000005.1"/>
</dbReference>
<protein>
    <recommendedName>
        <fullName evidence="4">Lipoprotein</fullName>
    </recommendedName>
</protein>
<keyword evidence="3" id="KW-1185">Reference proteome</keyword>
<evidence type="ECO:0000313" key="2">
    <source>
        <dbReference type="EMBL" id="MCB2378033.1"/>
    </source>
</evidence>
<gene>
    <name evidence="2" type="ORF">LGH70_10600</name>
</gene>
<dbReference type="Proteomes" id="UP001165297">
    <property type="component" value="Unassembled WGS sequence"/>
</dbReference>
<organism evidence="2 3">
    <name type="scientific">Hymenobacter nitidus</name>
    <dbReference type="NCBI Taxonomy" id="2880929"/>
    <lineage>
        <taxon>Bacteria</taxon>
        <taxon>Pseudomonadati</taxon>
        <taxon>Bacteroidota</taxon>
        <taxon>Cytophagia</taxon>
        <taxon>Cytophagales</taxon>
        <taxon>Hymenobacteraceae</taxon>
        <taxon>Hymenobacter</taxon>
    </lineage>
</organism>
<evidence type="ECO:0008006" key="4">
    <source>
        <dbReference type="Google" id="ProtNLM"/>
    </source>
</evidence>
<feature type="signal peptide" evidence="1">
    <location>
        <begin position="1"/>
        <end position="20"/>
    </location>
</feature>
<sequence>MKVSTLLLPGLALTMLGISACSKENVNTSPDFDKDTILFGSFFGECEGESCVDIYRLDTKNQTLAEDTQDQYPNGDTPYNGTYVARSQADYTLVKDLIQQVPAELVNERNPVIGMPDYTDAGGYYIEVTQAGKRRYWLIDTQKNNLPSYLRAFADTLDIRLGKLR</sequence>